<feature type="disulfide bond" evidence="1">
    <location>
        <begin position="163"/>
        <end position="173"/>
    </location>
</feature>
<evidence type="ECO:0000313" key="3">
    <source>
        <dbReference type="EMBL" id="AAS83110.1"/>
    </source>
</evidence>
<proteinExistence type="evidence at transcript level"/>
<dbReference type="InterPro" id="IPR037176">
    <property type="entry name" value="Osmotin/thaumatin-like_sf"/>
</dbReference>
<sequence length="241" mass="26258">MSALTFLLLMLGVAALSEGRRFVFENRRGETVWVGALGNAGKGTPKSGGWEMRPGSSVTIYVDDSWAGRFWGRTGCSFDGSGRGRCRTGDCGNRLYCNGAGGQPPATLAEVTLSGWGGQDYYDISLVDGFNIPVTMEPIDRRGGGDHYRCNAASCRADINAQCPPELRSDGGCKSACLAFNTDQYCCRGSFGTPQTCRASSWPRNYPAFFKNLCPDAYSYAYDDRRSTFTCEKTGYRIIFS</sequence>
<feature type="disulfide bond" evidence="1">
    <location>
        <begin position="155"/>
        <end position="214"/>
    </location>
</feature>
<organism evidence="3">
    <name type="scientific">Schistocerca gregaria</name>
    <name type="common">Desert locust</name>
    <name type="synonym">Gryllus gregarius</name>
    <dbReference type="NCBI Taxonomy" id="7010"/>
    <lineage>
        <taxon>Eukaryota</taxon>
        <taxon>Metazoa</taxon>
        <taxon>Ecdysozoa</taxon>
        <taxon>Arthropoda</taxon>
        <taxon>Hexapoda</taxon>
        <taxon>Insecta</taxon>
        <taxon>Pterygota</taxon>
        <taxon>Neoptera</taxon>
        <taxon>Polyneoptera</taxon>
        <taxon>Orthoptera</taxon>
        <taxon>Caelifera</taxon>
        <taxon>Acrididea</taxon>
        <taxon>Acridomorpha</taxon>
        <taxon>Acridoidea</taxon>
        <taxon>Acrididae</taxon>
        <taxon>Cyrtacanthacridinae</taxon>
        <taxon>Schistocerca</taxon>
    </lineage>
</organism>
<accession>Q68SM6</accession>
<dbReference type="Pfam" id="PF00314">
    <property type="entry name" value="Thaumatin"/>
    <property type="match status" value="1"/>
</dbReference>
<dbReference type="PANTHER" id="PTHR31048">
    <property type="entry name" value="OS03G0233200 PROTEIN"/>
    <property type="match status" value="1"/>
</dbReference>
<keyword evidence="2" id="KW-0732">Signal</keyword>
<reference evidence="3" key="1">
    <citation type="journal article" date="2004" name="FEBS Lett.">
        <title>Plant stress proteins of the thaumatin-like family discovered in animals.</title>
        <authorList>
            <person name="Brandazza A."/>
            <person name="Angeli S."/>
            <person name="Tegoni M."/>
            <person name="Cambillau C."/>
            <person name="Pelosi P."/>
        </authorList>
    </citation>
    <scope>NUCLEOTIDE SEQUENCE</scope>
</reference>
<dbReference type="FunFam" id="2.60.110.10:FF:000004">
    <property type="entry name" value="THAUMATIN-LIKE PROTEIN 1"/>
    <property type="match status" value="1"/>
</dbReference>
<feature type="disulfide bond" evidence="1">
    <location>
        <begin position="187"/>
        <end position="197"/>
    </location>
</feature>
<feature type="chain" id="PRO_5004269766" evidence="2">
    <location>
        <begin position="20"/>
        <end position="241"/>
    </location>
</feature>
<protein>
    <submittedName>
        <fullName evidence="3">Thaumatin-like protein 2</fullName>
    </submittedName>
</protein>
<gene>
    <name evidence="3" type="primary">Tau2</name>
</gene>
<dbReference type="PRINTS" id="PR00347">
    <property type="entry name" value="THAUMATIN"/>
</dbReference>
<feature type="disulfide bond" evidence="1">
    <location>
        <begin position="76"/>
        <end position="86"/>
    </location>
</feature>
<feature type="disulfide bond" evidence="1">
    <location>
        <begin position="91"/>
        <end position="97"/>
    </location>
</feature>
<dbReference type="CDD" id="cd09218">
    <property type="entry name" value="TLP-PA"/>
    <property type="match status" value="1"/>
</dbReference>
<dbReference type="PROSITE" id="PS51367">
    <property type="entry name" value="THAUMATIN_2"/>
    <property type="match status" value="1"/>
</dbReference>
<evidence type="ECO:0000256" key="2">
    <source>
        <dbReference type="SAM" id="SignalP"/>
    </source>
</evidence>
<keyword evidence="1" id="KW-1015">Disulfide bond</keyword>
<feature type="disulfide bond" evidence="1">
    <location>
        <begin position="150"/>
        <end position="231"/>
    </location>
</feature>
<evidence type="ECO:0000256" key="1">
    <source>
        <dbReference type="PIRSR" id="PIRSR002703-1"/>
    </source>
</evidence>
<dbReference type="Gene3D" id="2.60.110.10">
    <property type="entry name" value="Thaumatin"/>
    <property type="match status" value="1"/>
</dbReference>
<dbReference type="SUPFAM" id="SSF49870">
    <property type="entry name" value="Osmotin, thaumatin-like protein"/>
    <property type="match status" value="1"/>
</dbReference>
<feature type="disulfide bond" evidence="1">
    <location>
        <begin position="177"/>
        <end position="186"/>
    </location>
</feature>
<dbReference type="EMBL" id="AY512592">
    <property type="protein sequence ID" value="AAS83110.1"/>
    <property type="molecule type" value="mRNA"/>
</dbReference>
<name>Q68SM6_SCHGR</name>
<dbReference type="SMART" id="SM00205">
    <property type="entry name" value="THN"/>
    <property type="match status" value="1"/>
</dbReference>
<dbReference type="PIRSF" id="PIRSF002703">
    <property type="entry name" value="Thaumatin"/>
    <property type="match status" value="1"/>
</dbReference>
<dbReference type="AlphaFoldDB" id="Q68SM6"/>
<dbReference type="InterPro" id="IPR001938">
    <property type="entry name" value="Thaumatin"/>
</dbReference>
<feature type="signal peptide" evidence="2">
    <location>
        <begin position="1"/>
        <end position="19"/>
    </location>
</feature>